<organism evidence="1 2">
    <name type="scientific">Sumerlaea chitinivorans</name>
    <dbReference type="NCBI Taxonomy" id="2250252"/>
    <lineage>
        <taxon>Bacteria</taxon>
        <taxon>Candidatus Sumerlaeota</taxon>
        <taxon>Candidatus Sumerlaeia</taxon>
        <taxon>Candidatus Sumerlaeales</taxon>
        <taxon>Candidatus Sumerlaeaceae</taxon>
        <taxon>Candidatus Sumerlaea</taxon>
    </lineage>
</organism>
<dbReference type="EMBL" id="CP030759">
    <property type="protein sequence ID" value="AXA35907.1"/>
    <property type="molecule type" value="Genomic_DNA"/>
</dbReference>
<dbReference type="AlphaFoldDB" id="A0A2Z4Y3W5"/>
<dbReference type="KEGG" id="schv:BRCON_1130"/>
<accession>A0A2Z4Y3W5</accession>
<sequence>MLQHGMATTLQTIAAPTNTSPKRFDHFLLKLIAPMAING</sequence>
<gene>
    <name evidence="1" type="ORF">BRCON_1130</name>
</gene>
<evidence type="ECO:0000313" key="1">
    <source>
        <dbReference type="EMBL" id="AXA35907.1"/>
    </source>
</evidence>
<reference evidence="1 2" key="1">
    <citation type="submission" date="2018-05" db="EMBL/GenBank/DDBJ databases">
        <title>A metagenomic window into the 2 km-deep terrestrial subsurface aquifer revealed taxonomically and functionally diverse microbial community comprising novel uncultured bacterial lineages.</title>
        <authorList>
            <person name="Kadnikov V.V."/>
            <person name="Mardanov A.V."/>
            <person name="Beletsky A.V."/>
            <person name="Banks D."/>
            <person name="Pimenov N.V."/>
            <person name="Frank Y.A."/>
            <person name="Karnachuk O.V."/>
            <person name="Ravin N.V."/>
        </authorList>
    </citation>
    <scope>NUCLEOTIDE SEQUENCE [LARGE SCALE GENOMIC DNA]</scope>
    <source>
        <strain evidence="1">BY</strain>
    </source>
</reference>
<dbReference type="Proteomes" id="UP000262583">
    <property type="component" value="Chromosome"/>
</dbReference>
<proteinExistence type="predicted"/>
<protein>
    <submittedName>
        <fullName evidence="1">Uncharacterized protein</fullName>
    </submittedName>
</protein>
<evidence type="ECO:0000313" key="2">
    <source>
        <dbReference type="Proteomes" id="UP000262583"/>
    </source>
</evidence>
<name>A0A2Z4Y3W5_SUMC1</name>